<dbReference type="Gene3D" id="1.20.200.10">
    <property type="entry name" value="Fumarase/aspartase (Central domain)"/>
    <property type="match status" value="1"/>
</dbReference>
<keyword evidence="4" id="KW-0055">Arginine biosynthesis</keyword>
<dbReference type="SUPFAM" id="SSF48557">
    <property type="entry name" value="L-aspartase-like"/>
    <property type="match status" value="1"/>
</dbReference>
<dbReference type="EC" id="4.3.2.1" evidence="3"/>
<accession>A0A938B0M6</accession>
<proteinExistence type="predicted"/>
<dbReference type="InterPro" id="IPR020557">
    <property type="entry name" value="Fumarate_lyase_CS"/>
</dbReference>
<protein>
    <recommendedName>
        <fullName evidence="3">argininosuccinate lyase</fullName>
        <ecNumber evidence="3">4.3.2.1</ecNumber>
    </recommendedName>
</protein>
<evidence type="ECO:0000256" key="2">
    <source>
        <dbReference type="ARBA" id="ARBA00004941"/>
    </source>
</evidence>
<comment type="catalytic activity">
    <reaction evidence="1">
        <text>2-(N(omega)-L-arginino)succinate = fumarate + L-arginine</text>
        <dbReference type="Rhea" id="RHEA:24020"/>
        <dbReference type="ChEBI" id="CHEBI:29806"/>
        <dbReference type="ChEBI" id="CHEBI:32682"/>
        <dbReference type="ChEBI" id="CHEBI:57472"/>
        <dbReference type="EC" id="4.3.2.1"/>
    </reaction>
</comment>
<dbReference type="Proteomes" id="UP000712673">
    <property type="component" value="Unassembled WGS sequence"/>
</dbReference>
<dbReference type="PRINTS" id="PR00145">
    <property type="entry name" value="ARGSUCLYASE"/>
</dbReference>
<evidence type="ECO:0000256" key="3">
    <source>
        <dbReference type="ARBA" id="ARBA00012338"/>
    </source>
</evidence>
<dbReference type="Gene3D" id="1.10.275.10">
    <property type="entry name" value="Fumarase/aspartase (N-terminal domain)"/>
    <property type="match status" value="1"/>
</dbReference>
<reference evidence="6" key="1">
    <citation type="submission" date="2019-03" db="EMBL/GenBank/DDBJ databases">
        <title>Lake Tanganyika Metagenome-Assembled Genomes (MAGs).</title>
        <authorList>
            <person name="Tran P."/>
        </authorList>
    </citation>
    <scope>NUCLEOTIDE SEQUENCE</scope>
    <source>
        <strain evidence="6">K_DeepCast_65m_m2_066</strain>
    </source>
</reference>
<evidence type="ECO:0000313" key="6">
    <source>
        <dbReference type="EMBL" id="MBM3223932.1"/>
    </source>
</evidence>
<dbReference type="GO" id="GO:0004056">
    <property type="term" value="F:argininosuccinate lyase activity"/>
    <property type="evidence" value="ECO:0007669"/>
    <property type="project" value="UniProtKB-EC"/>
</dbReference>
<dbReference type="Pfam" id="PF00206">
    <property type="entry name" value="Lyase_1"/>
    <property type="match status" value="1"/>
</dbReference>
<dbReference type="PANTHER" id="PTHR43814:SF1">
    <property type="entry name" value="ARGININOSUCCINATE LYASE"/>
    <property type="match status" value="1"/>
</dbReference>
<comment type="caution">
    <text evidence="6">The sequence shown here is derived from an EMBL/GenBank/DDBJ whole genome shotgun (WGS) entry which is preliminary data.</text>
</comment>
<dbReference type="InterPro" id="IPR008948">
    <property type="entry name" value="L-Aspartase-like"/>
</dbReference>
<dbReference type="PROSITE" id="PS00163">
    <property type="entry name" value="FUMARATE_LYASES"/>
    <property type="match status" value="1"/>
</dbReference>
<dbReference type="InterPro" id="IPR022761">
    <property type="entry name" value="Fumarate_lyase_N"/>
</dbReference>
<dbReference type="EMBL" id="VGLS01000227">
    <property type="protein sequence ID" value="MBM3223932.1"/>
    <property type="molecule type" value="Genomic_DNA"/>
</dbReference>
<sequence>EKCLTDELGIEAALAMHTARSRNDQIVTDMRLWMRARVLTLAQGSLELLRALTTVAHLHLDSVMAGYTHHQHATISTFGHHLAAYAEAIRRVVQRLHFWYETFNYSPLGCVTGFSTTFPIDRFLTAELLGFYGPEPNSIDPIASRWEPEADLAQILAILLGHLSSMAQTLILFSTQEFHVLTLHPRFCSGSSIMPQKVNPDALEVMKAKAAEVTSRLQALLTLGRANLTGYNREQQWTKYLIMETCLESLPAVSIMARIVAHSCRPLQVNPALQRLVGIDTARLAAMASTGFAGATELLEQLVARTGIEFRRLKRVVEHAVALSLQAGEPDCVTPAALAAAMQVEGLEVTVEAATVRRLQEPATILATKQVHGGPGQQALRTELAQLETFTHVQQQAWDTRRLTLQAAWERCCQGR</sequence>
<dbReference type="PRINTS" id="PR00149">
    <property type="entry name" value="FUMRATELYASE"/>
</dbReference>
<feature type="domain" description="Fumarate lyase N-terminal" evidence="5">
    <location>
        <begin position="13"/>
        <end position="213"/>
    </location>
</feature>
<dbReference type="AlphaFoldDB" id="A0A938B0M6"/>
<dbReference type="GO" id="GO:0005829">
    <property type="term" value="C:cytosol"/>
    <property type="evidence" value="ECO:0007669"/>
    <property type="project" value="TreeGrafter"/>
</dbReference>
<organism evidence="6 7">
    <name type="scientific">Tectimicrobiota bacterium</name>
    <dbReference type="NCBI Taxonomy" id="2528274"/>
    <lineage>
        <taxon>Bacteria</taxon>
        <taxon>Pseudomonadati</taxon>
        <taxon>Nitrospinota/Tectimicrobiota group</taxon>
        <taxon>Candidatus Tectimicrobiota</taxon>
    </lineage>
</organism>
<evidence type="ECO:0000256" key="1">
    <source>
        <dbReference type="ARBA" id="ARBA00000985"/>
    </source>
</evidence>
<name>A0A938B0M6_UNCTE</name>
<evidence type="ECO:0000256" key="4">
    <source>
        <dbReference type="ARBA" id="ARBA00022571"/>
    </source>
</evidence>
<dbReference type="GO" id="GO:0042450">
    <property type="term" value="P:L-arginine biosynthetic process via ornithine"/>
    <property type="evidence" value="ECO:0007669"/>
    <property type="project" value="InterPro"/>
</dbReference>
<dbReference type="InterPro" id="IPR009049">
    <property type="entry name" value="Argininosuccinate_lyase"/>
</dbReference>
<evidence type="ECO:0000313" key="7">
    <source>
        <dbReference type="Proteomes" id="UP000712673"/>
    </source>
</evidence>
<gene>
    <name evidence="6" type="ORF">FJZ47_09045</name>
</gene>
<evidence type="ECO:0000259" key="5">
    <source>
        <dbReference type="Pfam" id="PF00206"/>
    </source>
</evidence>
<dbReference type="PANTHER" id="PTHR43814">
    <property type="entry name" value="ARGININOSUCCINATE LYASE"/>
    <property type="match status" value="1"/>
</dbReference>
<feature type="non-terminal residue" evidence="6">
    <location>
        <position position="1"/>
    </location>
</feature>
<dbReference type="InterPro" id="IPR024083">
    <property type="entry name" value="Fumarase/histidase_N"/>
</dbReference>
<keyword evidence="4" id="KW-0028">Amino-acid biosynthesis</keyword>
<dbReference type="Gene3D" id="1.10.40.30">
    <property type="entry name" value="Fumarase/aspartase (C-terminal domain)"/>
    <property type="match status" value="1"/>
</dbReference>
<comment type="pathway">
    <text evidence="2">Amino-acid biosynthesis; L-arginine biosynthesis; L-arginine from L-ornithine and carbamoyl phosphate: step 3/3.</text>
</comment>
<dbReference type="InterPro" id="IPR000362">
    <property type="entry name" value="Fumarate_lyase_fam"/>
</dbReference>